<gene>
    <name evidence="8 11" type="primary">rnr</name>
    <name evidence="11" type="ORF">QJT80_06140</name>
</gene>
<comment type="function">
    <text evidence="8">3'-5' exoribonuclease that releases 5'-nucleoside monophosphates and is involved in maturation of structured RNAs.</text>
</comment>
<dbReference type="EC" id="3.1.13.1" evidence="8"/>
<dbReference type="SMART" id="SM00357">
    <property type="entry name" value="CSP"/>
    <property type="match status" value="2"/>
</dbReference>
<dbReference type="InterPro" id="IPR013668">
    <property type="entry name" value="RNase_R_HTH_12"/>
</dbReference>
<dbReference type="Pfam" id="PF17876">
    <property type="entry name" value="CSD2"/>
    <property type="match status" value="1"/>
</dbReference>
<feature type="compositionally biased region" description="Low complexity" evidence="9">
    <location>
        <begin position="735"/>
        <end position="750"/>
    </location>
</feature>
<evidence type="ECO:0000259" key="10">
    <source>
        <dbReference type="PROSITE" id="PS50126"/>
    </source>
</evidence>
<proteinExistence type="inferred from homology"/>
<dbReference type="CDD" id="cd04471">
    <property type="entry name" value="S1_RNase_R"/>
    <property type="match status" value="1"/>
</dbReference>
<keyword evidence="6 8" id="KW-0269">Exonuclease</keyword>
<evidence type="ECO:0000256" key="1">
    <source>
        <dbReference type="ARBA" id="ARBA00001849"/>
    </source>
</evidence>
<dbReference type="Gene3D" id="2.40.50.140">
    <property type="entry name" value="Nucleic acid-binding proteins"/>
    <property type="match status" value="2"/>
</dbReference>
<protein>
    <recommendedName>
        <fullName evidence="8">Ribonuclease R</fullName>
        <shortName evidence="8">RNase R</shortName>
        <ecNumber evidence="8">3.1.13.1</ecNumber>
    </recommendedName>
</protein>
<dbReference type="NCBIfam" id="NF008648">
    <property type="entry name" value="PRK11642.1"/>
    <property type="match status" value="1"/>
</dbReference>
<dbReference type="InterPro" id="IPR004476">
    <property type="entry name" value="RNase_II/RNase_R"/>
</dbReference>
<dbReference type="InterPro" id="IPR003029">
    <property type="entry name" value="S1_domain"/>
</dbReference>
<dbReference type="InterPro" id="IPR022966">
    <property type="entry name" value="RNase_II/R_CS"/>
</dbReference>
<comment type="subcellular location">
    <subcellularLocation>
        <location evidence="2 8">Cytoplasm</location>
    </subcellularLocation>
</comment>
<reference evidence="11" key="1">
    <citation type="journal article" date="2023" name="Int. J. Mol. Sci.">
        <title>Metagenomics Revealed a New Genus 'Candidatus Thiocaldithrix dubininis' gen. nov., sp. nov. and a New Species 'Candidatus Thiothrix putei' sp. nov. in the Family Thiotrichaceae, Some Members of Which Have Traits of Both Na+- and H+-Motive Energetics.</title>
        <authorList>
            <person name="Ravin N.V."/>
            <person name="Muntyan M.S."/>
            <person name="Smolyakov D.D."/>
            <person name="Rudenko T.S."/>
            <person name="Beletsky A.V."/>
            <person name="Mardanov A.V."/>
            <person name="Grabovich M.Y."/>
        </authorList>
    </citation>
    <scope>NUCLEOTIDE SEQUENCE</scope>
    <source>
        <strain evidence="11">GKL-01</strain>
    </source>
</reference>
<dbReference type="Pfam" id="PF00575">
    <property type="entry name" value="S1"/>
    <property type="match status" value="1"/>
</dbReference>
<comment type="similarity">
    <text evidence="8">Belongs to the RNR ribonuclease family. RNase R subfamily.</text>
</comment>
<feature type="region of interest" description="Disordered" evidence="9">
    <location>
        <begin position="724"/>
        <end position="815"/>
    </location>
</feature>
<dbReference type="Pfam" id="PF08206">
    <property type="entry name" value="OB_RNB"/>
    <property type="match status" value="1"/>
</dbReference>
<dbReference type="NCBIfam" id="TIGR02063">
    <property type="entry name" value="RNase_R"/>
    <property type="match status" value="1"/>
</dbReference>
<dbReference type="GO" id="GO:0003723">
    <property type="term" value="F:RNA binding"/>
    <property type="evidence" value="ECO:0007669"/>
    <property type="project" value="UniProtKB-UniRule"/>
</dbReference>
<dbReference type="PANTHER" id="PTHR23355:SF9">
    <property type="entry name" value="DIS3-LIKE EXONUCLEASE 2"/>
    <property type="match status" value="1"/>
</dbReference>
<dbReference type="InterPro" id="IPR011129">
    <property type="entry name" value="CSD"/>
</dbReference>
<dbReference type="InterPro" id="IPR011805">
    <property type="entry name" value="RNase_R"/>
</dbReference>
<dbReference type="SMART" id="SM00316">
    <property type="entry name" value="S1"/>
    <property type="match status" value="1"/>
</dbReference>
<evidence type="ECO:0000256" key="2">
    <source>
        <dbReference type="ARBA" id="ARBA00004496"/>
    </source>
</evidence>
<evidence type="ECO:0000256" key="8">
    <source>
        <dbReference type="HAMAP-Rule" id="MF_01895"/>
    </source>
</evidence>
<dbReference type="EMBL" id="CP124755">
    <property type="protein sequence ID" value="WGZ92057.1"/>
    <property type="molecule type" value="Genomic_DNA"/>
</dbReference>
<dbReference type="NCBIfam" id="TIGR00358">
    <property type="entry name" value="3_prime_RNase"/>
    <property type="match status" value="1"/>
</dbReference>
<comment type="catalytic activity">
    <reaction evidence="1 8">
        <text>Exonucleolytic cleavage in the 3'- to 5'-direction to yield nucleoside 5'-phosphates.</text>
        <dbReference type="EC" id="3.1.13.1"/>
    </reaction>
</comment>
<feature type="domain" description="S1 motif" evidence="10">
    <location>
        <begin position="639"/>
        <end position="720"/>
    </location>
</feature>
<dbReference type="PROSITE" id="PS50126">
    <property type="entry name" value="S1"/>
    <property type="match status" value="1"/>
</dbReference>
<evidence type="ECO:0000256" key="9">
    <source>
        <dbReference type="SAM" id="MobiDB-lite"/>
    </source>
</evidence>
<reference evidence="11" key="2">
    <citation type="submission" date="2023-04" db="EMBL/GenBank/DDBJ databases">
        <authorList>
            <person name="Beletskiy A.V."/>
            <person name="Mardanov A.V."/>
            <person name="Ravin N.V."/>
        </authorList>
    </citation>
    <scope>NUCLEOTIDE SEQUENCE</scope>
    <source>
        <strain evidence="11">GKL-01</strain>
    </source>
</reference>
<evidence type="ECO:0000256" key="7">
    <source>
        <dbReference type="ARBA" id="ARBA00022884"/>
    </source>
</evidence>
<keyword evidence="3 8" id="KW-0963">Cytoplasm</keyword>
<organism evidence="11">
    <name type="scientific">Candidatus Thiocaldithrix dubininis</name>
    <dbReference type="NCBI Taxonomy" id="3080823"/>
    <lineage>
        <taxon>Bacteria</taxon>
        <taxon>Pseudomonadati</taxon>
        <taxon>Pseudomonadota</taxon>
        <taxon>Gammaproteobacteria</taxon>
        <taxon>Thiotrichales</taxon>
        <taxon>Thiotrichaceae</taxon>
        <taxon>Candidatus Thiocaldithrix</taxon>
    </lineage>
</organism>
<evidence type="ECO:0000256" key="6">
    <source>
        <dbReference type="ARBA" id="ARBA00022839"/>
    </source>
</evidence>
<dbReference type="Proteomes" id="UP001300672">
    <property type="component" value="Chromosome"/>
</dbReference>
<dbReference type="PROSITE" id="PS01175">
    <property type="entry name" value="RIBONUCLEASE_II"/>
    <property type="match status" value="1"/>
</dbReference>
<keyword evidence="4 8" id="KW-0540">Nuclease</keyword>
<dbReference type="PANTHER" id="PTHR23355">
    <property type="entry name" value="RIBONUCLEASE"/>
    <property type="match status" value="1"/>
</dbReference>
<dbReference type="Pfam" id="PF00773">
    <property type="entry name" value="RNB"/>
    <property type="match status" value="1"/>
</dbReference>
<evidence type="ECO:0000256" key="3">
    <source>
        <dbReference type="ARBA" id="ARBA00022490"/>
    </source>
</evidence>
<sequence>MKLKDPHFQREADKYDKPIPSREVILQILSDRGEPLDFASLADALKLTDEVDLDALKKRLRAMERDGQLLYNRKRQYVPVGRTDLIAGRVIGHPDGFGFLQPEDGSPDLFLHAKQMRTLMHGDRALVSVRGLDHKGRREGALVEVLERGTTQVVGRYFVENGIGFVAPDNSRITQDILIPTDAVGEAKPGQIVVAAIVEQPSKLAQPRGKIVEVLGDHMAPGMEINVAIRSHELPYEWPQAVLEAADKFTFEVAAKDKKGRVDLRKIPLVTIDGEDAKDFDDAVYCERDEKNNWRLLVAIADVSHYVQPNGAIDREAALRGTSVYFPGKVIPMLPEILSNGLCSLNPKVDRLCMVCDIRLGSRGKLLSYEFVEGIMHSAARLTYTKMAAMVVDGDTALRSEYPSELVTHLDDLYALYKVLRKARDRRGAIDFETAETKIVFDENRKIEAIVPVERNDAHKIIEEYMILANVCAAKFLSKHKMPALHRSHAGPTPEKLVTVRQFLSGVGLTLEGGDDPTPTDYAKLLNSIQERPDKRLIQTVLLRSLSQAVYSPDVIGHFGLAHDYYAHFTSPIRRYPDLLVHRAIRHVLRGGKPSDFLYTHADMVTLGEHCSMTERRADDATRDVSAWLKTEYMQDHVGESFDGIISGVTGFGLFVELDKVYVEGLIHVTALTNDYYHFDPVRHQLKGENSGRVYRLGDKLRVMVARVDLDERKIDFVLADSDKPTTAKRKPKPKTSANPSAAAKPANKARQSGEKPPKKPKRKTTPAVKPQAEQTQRPAKAAKPKSSKASNSATTPKSKAKKSTKKSNARKTQD</sequence>
<feature type="compositionally biased region" description="Low complexity" evidence="9">
    <location>
        <begin position="788"/>
        <end position="798"/>
    </location>
</feature>
<dbReference type="InterPro" id="IPR013223">
    <property type="entry name" value="RNase_B_OB_dom"/>
</dbReference>
<evidence type="ECO:0000256" key="5">
    <source>
        <dbReference type="ARBA" id="ARBA00022801"/>
    </source>
</evidence>
<dbReference type="GO" id="GO:0008859">
    <property type="term" value="F:exoribonuclease II activity"/>
    <property type="evidence" value="ECO:0007669"/>
    <property type="project" value="UniProtKB-UniRule"/>
</dbReference>
<dbReference type="InterPro" id="IPR001900">
    <property type="entry name" value="RNase_II/R"/>
</dbReference>
<dbReference type="GO" id="GO:0006402">
    <property type="term" value="P:mRNA catabolic process"/>
    <property type="evidence" value="ECO:0007669"/>
    <property type="project" value="TreeGrafter"/>
</dbReference>
<name>A0AA95KLG7_9GAMM</name>
<evidence type="ECO:0000256" key="4">
    <source>
        <dbReference type="ARBA" id="ARBA00022722"/>
    </source>
</evidence>
<dbReference type="InterPro" id="IPR040476">
    <property type="entry name" value="CSD2"/>
</dbReference>
<dbReference type="HAMAP" id="MF_01895">
    <property type="entry name" value="RNase_R"/>
    <property type="match status" value="1"/>
</dbReference>
<dbReference type="KEGG" id="tdu:QJT80_06140"/>
<keyword evidence="5 8" id="KW-0378">Hydrolase</keyword>
<feature type="compositionally biased region" description="Basic residues" evidence="9">
    <location>
        <begin position="799"/>
        <end position="815"/>
    </location>
</feature>
<dbReference type="Pfam" id="PF08461">
    <property type="entry name" value="WHD_RNase_R"/>
    <property type="match status" value="1"/>
</dbReference>
<dbReference type="GO" id="GO:0005829">
    <property type="term" value="C:cytosol"/>
    <property type="evidence" value="ECO:0007669"/>
    <property type="project" value="TreeGrafter"/>
</dbReference>
<accession>A0AA95KLG7</accession>
<dbReference type="SMART" id="SM00955">
    <property type="entry name" value="RNB"/>
    <property type="match status" value="1"/>
</dbReference>
<dbReference type="AlphaFoldDB" id="A0AA95KLG7"/>
<dbReference type="SUPFAM" id="SSF50249">
    <property type="entry name" value="Nucleic acid-binding proteins"/>
    <property type="match status" value="4"/>
</dbReference>
<dbReference type="InterPro" id="IPR050180">
    <property type="entry name" value="RNR_Ribonuclease"/>
</dbReference>
<keyword evidence="7 8" id="KW-0694">RNA-binding</keyword>
<dbReference type="InterPro" id="IPR012340">
    <property type="entry name" value="NA-bd_OB-fold"/>
</dbReference>
<evidence type="ECO:0000313" key="11">
    <source>
        <dbReference type="EMBL" id="WGZ92057.1"/>
    </source>
</evidence>